<evidence type="ECO:0000256" key="4">
    <source>
        <dbReference type="ARBA" id="ARBA00022692"/>
    </source>
</evidence>
<dbReference type="GO" id="GO:0012505">
    <property type="term" value="C:endomembrane system"/>
    <property type="evidence" value="ECO:0007669"/>
    <property type="project" value="UniProtKB-SubCell"/>
</dbReference>
<dbReference type="InterPro" id="IPR053958">
    <property type="entry name" value="HMGCR/SNAP/NPC1-like_SSD"/>
</dbReference>
<proteinExistence type="inferred from homology"/>
<dbReference type="Pfam" id="PF16414">
    <property type="entry name" value="NPC1_N"/>
    <property type="match status" value="1"/>
</dbReference>
<dbReference type="PANTHER" id="PTHR45727">
    <property type="entry name" value="NPC INTRACELLULAR CHOLESTEROL TRANSPORTER 1"/>
    <property type="match status" value="1"/>
</dbReference>
<dbReference type="Gene3D" id="1.20.1640.10">
    <property type="entry name" value="Multidrug efflux transporter AcrB transmembrane domain"/>
    <property type="match status" value="2"/>
</dbReference>
<dbReference type="InterPro" id="IPR032190">
    <property type="entry name" value="NPC1_N"/>
</dbReference>
<dbReference type="InterPro" id="IPR053956">
    <property type="entry name" value="NPC1_MLD"/>
</dbReference>
<evidence type="ECO:0000256" key="5">
    <source>
        <dbReference type="ARBA" id="ARBA00022729"/>
    </source>
</evidence>
<evidence type="ECO:0000256" key="6">
    <source>
        <dbReference type="ARBA" id="ARBA00022989"/>
    </source>
</evidence>
<evidence type="ECO:0000259" key="14">
    <source>
        <dbReference type="PROSITE" id="PS50156"/>
    </source>
</evidence>
<sequence>MFVRRSCLLKAITCYITGLLAIISNNNVIGAANSKNALELRHCVMRGTCGKSEGMVQNCPYSGPPLQLTNTTLQYELQQFCPHLFSGMLVCCNEAQVLLLIRQLSVPNQILGRCPSCKYNFMQLWCDFACSPVQSNFINIKTTGNDVAALLPNKTAYVTEVEYYVTSEYANGLIESCRHVSASGNYALNMLCGGADRYDCTSEKFFKFLGRKNPEIGVPFDIRFITDRNVTSSGRHMFPPESKITPCSKSPYANMNPCSCQDCPASCSTSPPYPKIAQNKCEIASVDCMVVLSFAAFAAFCFAVGFFTTFHYALRKDHEADLTDFKPAIAAIGETDLGNVESLGSWIESQLEVMCAYYGELCTRRPLTVFTFGLFVALLCSTGLVLVRFTTDPIELWSSEDSRARREKFFFDENFGPFYRTEQIIIHPHDQRFFARTDVNDDFKITYYGPALNKTFLMNVLKLQNAVSQLVARTDDGEYVTLDDVCYKPMAPANNNCTVMSVVNYFQVILLSLEFICTFIYRNPYTVKTALNISCFSSFGAPISPFVVLGGFNKTNQYETARAVVITFIVNNHLKNEDNIRAQAWEKEFIQYLKNVSDPDYTISFSAERSIEDEIERESESDAFTILISYMFMFGYVAFALGQYQVSNNNLATLLIHSKIMLGVAGVLIVALSVTASIGIYAFYGIPATMIVLEVQPFLVLAVGVDNIFIFVQAYQRMDPSLMESLSIRMSRISGEVIPSMLLSSLSECLCFFLGSLSSMPAVKVFSLYAGLAIFFNFFLQITCFLAIFILDVQREESGRPEVLCCKQFPVEAVEQSSNDSFLLHLFCDYFAPFILSKYVRIAVIFGFLSWLCSSLAVIGRLNVGFDQKMAVPENSYVLSHFKAMDRFLSVGPPVYFIVKGEIDYNLIFDQRRITSGAGSTPQSLGSQIAHAAKWPERSYIAQPAMNWLDDYLDWLSPEGDPPCCRLYSNGTFCPSSGSFLSFYFFFLIFIYFVVILLLQSIISVTSKDCHSCNVPFYSGRPRSDLFYSYLKYFLDDIPGLKCPKGGHAAFASAVRMDTREKIWIPASYFMAYHTVLKTSTDFINAMVSARSLSDAVSKELNANRKNRCPLEVFPYSVFYPFYEQYMTIKIDACVQLILSLIAIFAVATVLLGLDPWSALIIDITIACILSNLIGLMYWWNIDFNAISVVNLVMAAGISVEFCSHIMRAFTISIHRSRLERSRIALATMGSSVLSGITLTKFGGILVLAFAHSQIFKVYYFRMFFGIVIIGGAHGLVFLPVLLSFIGPSVNKRKLLLKIKEERCCISTGTECGLSAKRSAKESSLMDNVF</sequence>
<feature type="transmembrane region" description="Helical" evidence="13">
    <location>
        <begin position="289"/>
        <end position="314"/>
    </location>
</feature>
<feature type="transmembrane region" description="Helical" evidence="13">
    <location>
        <begin position="983"/>
        <end position="1003"/>
    </location>
</feature>
<keyword evidence="15" id="KW-1185">Reference proteome</keyword>
<dbReference type="Pfam" id="PF12349">
    <property type="entry name" value="Sterol-sensing"/>
    <property type="match status" value="1"/>
</dbReference>
<evidence type="ECO:0000256" key="11">
    <source>
        <dbReference type="ARBA" id="ARBA00023180"/>
    </source>
</evidence>
<dbReference type="GO" id="GO:0005886">
    <property type="term" value="C:plasma membrane"/>
    <property type="evidence" value="ECO:0007669"/>
    <property type="project" value="TreeGrafter"/>
</dbReference>
<dbReference type="FunFam" id="1.20.1640.10:FF:000008">
    <property type="entry name" value="NPC intracellular cholesterol transporter 1"/>
    <property type="match status" value="1"/>
</dbReference>
<dbReference type="GO" id="GO:0030299">
    <property type="term" value="P:intestinal cholesterol absorption"/>
    <property type="evidence" value="ECO:0007669"/>
    <property type="project" value="TreeGrafter"/>
</dbReference>
<evidence type="ECO:0000256" key="8">
    <source>
        <dbReference type="ARBA" id="ARBA00023098"/>
    </source>
</evidence>
<feature type="transmembrane region" description="Helical" evidence="13">
    <location>
        <begin position="502"/>
        <end position="521"/>
    </location>
</feature>
<evidence type="ECO:0000313" key="15">
    <source>
        <dbReference type="Proteomes" id="UP000046393"/>
    </source>
</evidence>
<comment type="similarity">
    <text evidence="2">Belongs to the patched family.</text>
</comment>
<keyword evidence="3" id="KW-0813">Transport</keyword>
<keyword evidence="9 13" id="KW-0472">Membrane</keyword>
<comment type="subcellular location">
    <subcellularLocation>
        <location evidence="1">Endomembrane system</location>
        <topology evidence="1">Multi-pass membrane protein</topology>
    </subcellularLocation>
</comment>
<keyword evidence="10" id="KW-1015">Disulfide bond</keyword>
<dbReference type="GO" id="GO:0015918">
    <property type="term" value="P:sterol transport"/>
    <property type="evidence" value="ECO:0007669"/>
    <property type="project" value="TreeGrafter"/>
</dbReference>
<evidence type="ECO:0000256" key="2">
    <source>
        <dbReference type="ARBA" id="ARBA00005585"/>
    </source>
</evidence>
<dbReference type="PROSITE" id="PS50156">
    <property type="entry name" value="SSD"/>
    <property type="match status" value="1"/>
</dbReference>
<evidence type="ECO:0000256" key="10">
    <source>
        <dbReference type="ARBA" id="ARBA00023157"/>
    </source>
</evidence>
<evidence type="ECO:0000256" key="7">
    <source>
        <dbReference type="ARBA" id="ARBA00023055"/>
    </source>
</evidence>
<dbReference type="GO" id="GO:0042632">
    <property type="term" value="P:cholesterol homeostasis"/>
    <property type="evidence" value="ECO:0007669"/>
    <property type="project" value="TreeGrafter"/>
</dbReference>
<feature type="transmembrane region" description="Helical" evidence="13">
    <location>
        <begin position="1135"/>
        <end position="1154"/>
    </location>
</feature>
<feature type="transmembrane region" description="Helical" evidence="13">
    <location>
        <begin position="623"/>
        <end position="641"/>
    </location>
</feature>
<dbReference type="WBParaSite" id="SMUV_0000797101-mRNA-1">
    <property type="protein sequence ID" value="SMUV_0000797101-mRNA-1"/>
    <property type="gene ID" value="SMUV_0000797101"/>
</dbReference>
<protein>
    <submittedName>
        <fullName evidence="16">SSD domain-containing protein</fullName>
    </submittedName>
</protein>
<dbReference type="Proteomes" id="UP000046393">
    <property type="component" value="Unplaced"/>
</dbReference>
<keyword evidence="4 13" id="KW-0812">Transmembrane</keyword>
<dbReference type="STRING" id="451379.A0A158R5S4"/>
<name>A0A158R5S4_9BILA</name>
<feature type="domain" description="SSD" evidence="14">
    <location>
        <begin position="622"/>
        <end position="791"/>
    </location>
</feature>
<accession>A0A158R5S4</accession>
<feature type="transmembrane region" description="Helical" evidence="13">
    <location>
        <begin position="367"/>
        <end position="389"/>
    </location>
</feature>
<dbReference type="SUPFAM" id="SSF82866">
    <property type="entry name" value="Multidrug efflux transporter AcrB transmembrane domain"/>
    <property type="match status" value="2"/>
</dbReference>
<dbReference type="InterPro" id="IPR000731">
    <property type="entry name" value="SSD"/>
</dbReference>
<evidence type="ECO:0000256" key="12">
    <source>
        <dbReference type="ARBA" id="ARBA00034049"/>
    </source>
</evidence>
<evidence type="ECO:0000313" key="16">
    <source>
        <dbReference type="WBParaSite" id="SMUV_0000797101-mRNA-1"/>
    </source>
</evidence>
<keyword evidence="6 13" id="KW-1133">Transmembrane helix</keyword>
<evidence type="ECO:0000256" key="3">
    <source>
        <dbReference type="ARBA" id="ARBA00022448"/>
    </source>
</evidence>
<comment type="catalytic activity">
    <reaction evidence="12">
        <text>cholesterol(in) = cholesterol(out)</text>
        <dbReference type="Rhea" id="RHEA:39747"/>
        <dbReference type="ChEBI" id="CHEBI:16113"/>
    </reaction>
</comment>
<evidence type="ECO:0000256" key="13">
    <source>
        <dbReference type="SAM" id="Phobius"/>
    </source>
</evidence>
<feature type="transmembrane region" description="Helical" evidence="13">
    <location>
        <begin position="1186"/>
        <end position="1203"/>
    </location>
</feature>
<evidence type="ECO:0000256" key="1">
    <source>
        <dbReference type="ARBA" id="ARBA00004127"/>
    </source>
</evidence>
<reference evidence="16" key="1">
    <citation type="submission" date="2016-04" db="UniProtKB">
        <authorList>
            <consortium name="WormBaseParasite"/>
        </authorList>
    </citation>
    <scope>IDENTIFICATION</scope>
</reference>
<feature type="transmembrane region" description="Helical" evidence="13">
    <location>
        <begin position="698"/>
        <end position="717"/>
    </location>
</feature>
<keyword evidence="11" id="KW-0325">Glycoprotein</keyword>
<dbReference type="GO" id="GO:0015485">
    <property type="term" value="F:cholesterol binding"/>
    <property type="evidence" value="ECO:0007669"/>
    <property type="project" value="TreeGrafter"/>
</dbReference>
<feature type="transmembrane region" description="Helical" evidence="13">
    <location>
        <begin position="769"/>
        <end position="791"/>
    </location>
</feature>
<organism evidence="15 16">
    <name type="scientific">Syphacia muris</name>
    <dbReference type="NCBI Taxonomy" id="451379"/>
    <lineage>
        <taxon>Eukaryota</taxon>
        <taxon>Metazoa</taxon>
        <taxon>Ecdysozoa</taxon>
        <taxon>Nematoda</taxon>
        <taxon>Chromadorea</taxon>
        <taxon>Rhabditida</taxon>
        <taxon>Spirurina</taxon>
        <taxon>Oxyuridomorpha</taxon>
        <taxon>Oxyuroidea</taxon>
        <taxon>Oxyuridae</taxon>
        <taxon>Syphacia</taxon>
    </lineage>
</organism>
<feature type="transmembrane region" description="Helical" evidence="13">
    <location>
        <begin position="661"/>
        <end position="686"/>
    </location>
</feature>
<feature type="transmembrane region" description="Helical" evidence="13">
    <location>
        <begin position="1224"/>
        <end position="1251"/>
    </location>
</feature>
<dbReference type="PANTHER" id="PTHR45727:SF2">
    <property type="entry name" value="NPC INTRACELLULAR CHOLESTEROL TRANSPORTER 1"/>
    <property type="match status" value="1"/>
</dbReference>
<evidence type="ECO:0000256" key="9">
    <source>
        <dbReference type="ARBA" id="ARBA00023136"/>
    </source>
</evidence>
<dbReference type="Pfam" id="PF22314">
    <property type="entry name" value="NPC1_MLD"/>
    <property type="match status" value="1"/>
</dbReference>
<dbReference type="GO" id="GO:0006629">
    <property type="term" value="P:lipid metabolic process"/>
    <property type="evidence" value="ECO:0007669"/>
    <property type="project" value="UniProtKB-KW"/>
</dbReference>
<keyword evidence="5" id="KW-0732">Signal</keyword>
<feature type="transmembrane region" description="Helical" evidence="13">
    <location>
        <begin position="1263"/>
        <end position="1286"/>
    </location>
</feature>
<feature type="transmembrane region" description="Helical" evidence="13">
    <location>
        <begin position="839"/>
        <end position="860"/>
    </location>
</feature>
<keyword evidence="8" id="KW-0443">Lipid metabolism</keyword>
<keyword evidence="7" id="KW-0445">Lipid transport</keyword>
<feature type="transmembrane region" description="Helical" evidence="13">
    <location>
        <begin position="1161"/>
        <end position="1180"/>
    </location>
</feature>